<protein>
    <recommendedName>
        <fullName evidence="4">Soluble cytochrome b562</fullName>
    </recommendedName>
</protein>
<name>A0ABQ1PS35_9GAMM</name>
<comment type="caution">
    <text evidence="2">The sequence shown here is derived from an EMBL/GenBank/DDBJ whole genome shotgun (WGS) entry which is preliminary data.</text>
</comment>
<evidence type="ECO:0000313" key="3">
    <source>
        <dbReference type="Proteomes" id="UP000638188"/>
    </source>
</evidence>
<feature type="signal peptide" evidence="1">
    <location>
        <begin position="1"/>
        <end position="22"/>
    </location>
</feature>
<dbReference type="Pfam" id="PF20531">
    <property type="entry name" value="DUF6746"/>
    <property type="match status" value="1"/>
</dbReference>
<organism evidence="2 3">
    <name type="scientific">Halopseudomonas salina</name>
    <dbReference type="NCBI Taxonomy" id="1323744"/>
    <lineage>
        <taxon>Bacteria</taxon>
        <taxon>Pseudomonadati</taxon>
        <taxon>Pseudomonadota</taxon>
        <taxon>Gammaproteobacteria</taxon>
        <taxon>Pseudomonadales</taxon>
        <taxon>Pseudomonadaceae</taxon>
        <taxon>Halopseudomonas</taxon>
    </lineage>
</organism>
<gene>
    <name evidence="2" type="ORF">GCM10007418_21980</name>
</gene>
<dbReference type="Proteomes" id="UP000638188">
    <property type="component" value="Unassembled WGS sequence"/>
</dbReference>
<keyword evidence="3" id="KW-1185">Reference proteome</keyword>
<evidence type="ECO:0000313" key="2">
    <source>
        <dbReference type="EMBL" id="GGD02382.1"/>
    </source>
</evidence>
<feature type="chain" id="PRO_5046460294" description="Soluble cytochrome b562" evidence="1">
    <location>
        <begin position="23"/>
        <end position="122"/>
    </location>
</feature>
<evidence type="ECO:0000256" key="1">
    <source>
        <dbReference type="SAM" id="SignalP"/>
    </source>
</evidence>
<dbReference type="RefSeq" id="WP_150276981.1">
    <property type="nucleotide sequence ID" value="NZ_BMFF01000004.1"/>
</dbReference>
<evidence type="ECO:0008006" key="4">
    <source>
        <dbReference type="Google" id="ProtNLM"/>
    </source>
</evidence>
<accession>A0ABQ1PS35</accession>
<keyword evidence="1" id="KW-0732">Signal</keyword>
<reference evidence="3" key="1">
    <citation type="journal article" date="2019" name="Int. J. Syst. Evol. Microbiol.">
        <title>The Global Catalogue of Microorganisms (GCM) 10K type strain sequencing project: providing services to taxonomists for standard genome sequencing and annotation.</title>
        <authorList>
            <consortium name="The Broad Institute Genomics Platform"/>
            <consortium name="The Broad Institute Genome Sequencing Center for Infectious Disease"/>
            <person name="Wu L."/>
            <person name="Ma J."/>
        </authorList>
    </citation>
    <scope>NUCLEOTIDE SEQUENCE [LARGE SCALE GENOMIC DNA]</scope>
    <source>
        <strain evidence="3">CGMCC 1.12482</strain>
    </source>
</reference>
<dbReference type="EMBL" id="BMFF01000004">
    <property type="protein sequence ID" value="GGD02382.1"/>
    <property type="molecule type" value="Genomic_DNA"/>
</dbReference>
<proteinExistence type="predicted"/>
<sequence length="122" mass="13465">MRIYLLPLTLTAALMSPTIAHAEEVNHYQAKSADTLEQALVNFTEYNDRLKRLLAGDLNGSDLAQVHELTYTLENALAKIDAEVEDMAESLEEVHLASERADSEAVRKHGTAYLGAAKKLIN</sequence>
<dbReference type="InterPro" id="IPR046634">
    <property type="entry name" value="DUF6746"/>
</dbReference>